<evidence type="ECO:0000259" key="4">
    <source>
        <dbReference type="PROSITE" id="PS51272"/>
    </source>
</evidence>
<dbReference type="AlphaFoldDB" id="A0A1B2DD73"/>
<dbReference type="InterPro" id="IPR036116">
    <property type="entry name" value="FN3_sf"/>
</dbReference>
<feature type="domain" description="Fibronectin type-III" evidence="3">
    <location>
        <begin position="393"/>
        <end position="484"/>
    </location>
</feature>
<evidence type="ECO:0008006" key="6">
    <source>
        <dbReference type="Google" id="ProtNLM"/>
    </source>
</evidence>
<dbReference type="GO" id="GO:0030246">
    <property type="term" value="F:carbohydrate binding"/>
    <property type="evidence" value="ECO:0007669"/>
    <property type="project" value="InterPro"/>
</dbReference>
<evidence type="ECO:0000313" key="5">
    <source>
        <dbReference type="EMBL" id="ANY65649.1"/>
    </source>
</evidence>
<dbReference type="Gene3D" id="2.60.40.10">
    <property type="entry name" value="Immunoglobulins"/>
    <property type="match status" value="2"/>
</dbReference>
<dbReference type="GO" id="GO:0030313">
    <property type="term" value="C:cell envelope"/>
    <property type="evidence" value="ECO:0007669"/>
    <property type="project" value="UniProtKB-SubCell"/>
</dbReference>
<evidence type="ECO:0000256" key="1">
    <source>
        <dbReference type="ARBA" id="ARBA00004196"/>
    </source>
</evidence>
<dbReference type="InterPro" id="IPR002102">
    <property type="entry name" value="Cohesin_dom"/>
</dbReference>
<dbReference type="InterPro" id="IPR008965">
    <property type="entry name" value="CBM2/CBM3_carb-bd_dom_sf"/>
</dbReference>
<dbReference type="Pfam" id="PF09479">
    <property type="entry name" value="Flg_new"/>
    <property type="match status" value="1"/>
</dbReference>
<dbReference type="RefSeq" id="WP_099517041.1">
    <property type="nucleotide sequence ID" value="NZ_CP016808.1"/>
</dbReference>
<dbReference type="InterPro" id="IPR042229">
    <property type="entry name" value="Listeria/Bacterioides_rpt_sf"/>
</dbReference>
<feature type="domain" description="SLH" evidence="4">
    <location>
        <begin position="961"/>
        <end position="1020"/>
    </location>
</feature>
<reference evidence="5" key="1">
    <citation type="submission" date="2016-08" db="EMBL/GenBank/DDBJ databases">
        <title>Complete Genome Seqeunce of Paenibacillus sp. BIHB 4019 from tea rhizoplane.</title>
        <authorList>
            <person name="Thakur R."/>
            <person name="Swarnkar M.K."/>
            <person name="Gulati A."/>
        </authorList>
    </citation>
    <scope>NUCLEOTIDE SEQUENCE [LARGE SCALE GENOMIC DNA]</scope>
    <source>
        <strain evidence="5">BIHB4019</strain>
    </source>
</reference>
<proteinExistence type="predicted"/>
<dbReference type="Gene3D" id="2.60.40.4270">
    <property type="entry name" value="Listeria-Bacteroides repeat domain"/>
    <property type="match status" value="1"/>
</dbReference>
<dbReference type="Pfam" id="PF00041">
    <property type="entry name" value="fn3"/>
    <property type="match status" value="2"/>
</dbReference>
<dbReference type="SUPFAM" id="SSF49265">
    <property type="entry name" value="Fibronectin type III"/>
    <property type="match status" value="1"/>
</dbReference>
<dbReference type="PANTHER" id="PTHR43308">
    <property type="entry name" value="OUTER MEMBRANE PROTEIN ALPHA-RELATED"/>
    <property type="match status" value="1"/>
</dbReference>
<accession>A0A1B2DD73</accession>
<feature type="domain" description="Fibronectin type-III" evidence="3">
    <location>
        <begin position="496"/>
        <end position="585"/>
    </location>
</feature>
<evidence type="ECO:0000256" key="2">
    <source>
        <dbReference type="SAM" id="MobiDB-lite"/>
    </source>
</evidence>
<dbReference type="Gene3D" id="2.60.40.680">
    <property type="match status" value="2"/>
</dbReference>
<name>A0A1B2DD73_9BACL</name>
<dbReference type="PROSITE" id="PS51272">
    <property type="entry name" value="SLH"/>
    <property type="match status" value="3"/>
</dbReference>
<dbReference type="CDD" id="cd08548">
    <property type="entry name" value="Type_I_cohesin_like"/>
    <property type="match status" value="1"/>
</dbReference>
<dbReference type="SMART" id="SM00060">
    <property type="entry name" value="FN3"/>
    <property type="match status" value="2"/>
</dbReference>
<gene>
    <name evidence="5" type="ORF">BBD42_03605</name>
</gene>
<dbReference type="Pfam" id="PF00395">
    <property type="entry name" value="SLH"/>
    <property type="match status" value="3"/>
</dbReference>
<dbReference type="Pfam" id="PF00963">
    <property type="entry name" value="Cohesin"/>
    <property type="match status" value="2"/>
</dbReference>
<dbReference type="SUPFAM" id="SSF49384">
    <property type="entry name" value="Carbohydrate-binding domain"/>
    <property type="match status" value="2"/>
</dbReference>
<evidence type="ECO:0000259" key="3">
    <source>
        <dbReference type="PROSITE" id="PS50853"/>
    </source>
</evidence>
<dbReference type="PANTHER" id="PTHR43308:SF5">
    <property type="entry name" value="S-LAYER PROTEIN _ PEPTIDOGLYCAN ENDO-BETA-N-ACETYLGLUCOSAMINIDASE"/>
    <property type="match status" value="1"/>
</dbReference>
<dbReference type="GO" id="GO:0000272">
    <property type="term" value="P:polysaccharide catabolic process"/>
    <property type="evidence" value="ECO:0007669"/>
    <property type="project" value="InterPro"/>
</dbReference>
<feature type="domain" description="SLH" evidence="4">
    <location>
        <begin position="888"/>
        <end position="951"/>
    </location>
</feature>
<dbReference type="EMBL" id="CP016808">
    <property type="protein sequence ID" value="ANY65649.1"/>
    <property type="molecule type" value="Genomic_DNA"/>
</dbReference>
<protein>
    <recommendedName>
        <fullName evidence="6">Cellulosome anchor protein</fullName>
    </recommendedName>
</protein>
<dbReference type="PROSITE" id="PS50853">
    <property type="entry name" value="FN3"/>
    <property type="match status" value="2"/>
</dbReference>
<dbReference type="InterPro" id="IPR013783">
    <property type="entry name" value="Ig-like_fold"/>
</dbReference>
<comment type="subcellular location">
    <subcellularLocation>
        <location evidence="1">Cell envelope</location>
    </subcellularLocation>
</comment>
<dbReference type="InterPro" id="IPR013378">
    <property type="entry name" value="InlB-like_B-rpt"/>
</dbReference>
<dbReference type="InterPro" id="IPR001119">
    <property type="entry name" value="SLH_dom"/>
</dbReference>
<feature type="compositionally biased region" description="Low complexity" evidence="2">
    <location>
        <begin position="488"/>
        <end position="499"/>
    </location>
</feature>
<feature type="region of interest" description="Disordered" evidence="2">
    <location>
        <begin position="471"/>
        <end position="499"/>
    </location>
</feature>
<dbReference type="InterPro" id="IPR003961">
    <property type="entry name" value="FN3_dom"/>
</dbReference>
<dbReference type="NCBIfam" id="TIGR02543">
    <property type="entry name" value="List_Bact_rpt"/>
    <property type="match status" value="1"/>
</dbReference>
<dbReference type="CDD" id="cd00063">
    <property type="entry name" value="FN3"/>
    <property type="match status" value="2"/>
</dbReference>
<feature type="domain" description="SLH" evidence="4">
    <location>
        <begin position="828"/>
        <end position="887"/>
    </location>
</feature>
<sequence>MIFYEMKERNLAGWRRWISLLLVICLVLSVSPTVRAESSSGTDQLPAIEVSSTEGKPGDTVSMAVFTEPEDLIYKFDFSLQYDASSLELLSVDDELHVSSIETYTIDSSTTGSIHFHAILADTVILEKTKIATLNFRIKESVLPGDLMVNVTNYAVNDSSDSIYVSNGSITVTAAKYSVAFDSQGGSLVESIIDVNSGATISEPLAPIRKGYSFMGWYTDPEGTSAWDFSSAEVKANTTLYAKWQRHTVTIGIGSVTGAPGETVNVSVRAVSEISGVGSYMLRIDFDAGALEVTDIQGAGGDYFDSNYNNTSGWLKTVWVDSDGGDTPIRAGDELFTVSFLIKSEATNGQKALTVQTSDLNQFSVTDASANEMEKTLNPGKVTVLPSSGNLDVPAVPQGLTAVGGDSQVYLEWTTVTEATYYNIYMSTEPEGYSEQEIASVTDSVYTVKNLSNGQAYYFTVKAGNAHGLSDASVQQSATPSAGGGSGPDTPTPATVPGVPTNVTAIAGNGQATVRFTAPASDGGSSITGYEVTAEPGGVVVTGMASPIVVTGLTNGTSYTFTVKAVNTIGASAASVISNAVNPYSSTSGGSGTPVTTTPPQAAGVEILINGKAEQAGTLITSDRSGQKVITIQVDPQKLEQRLAAEGQGAVITIPVSTNSDVIIGELNGQMVKNMESKQAVIELRTLQATYTLPASQIQIDAITEKMGRSVALKDIKIYIEIAATTASMLKIVEDTAAKGSFTIEVPPIEFTVKAVNGDTTVEVSKFNAYVQRSIVIPAGVDPNKITTGVVVAPDGSVRHVPTKVVNDGGTYYAQINSLTNSTYSVVWHPVEFDDVASHWSQSAVNDLGSRMIIEGTGDGQFSPNRDITRAEFAAILVRGLGLAFEQGEAAFSDVLQTDWYSKAVSTAQAYELIDGYEDGTFRPNEKITREQAMVMLAKAMKLTGLKDKQSSVNTSTTAVLGSFKDATAVSTWAQDGVADSVQAGIVSGRGSAELAPKQHMTRAEVAAMVQRLLQQSGLI</sequence>
<organism evidence="5">
    <name type="scientific">Paenibacillus sp. BIHB 4019</name>
    <dbReference type="NCBI Taxonomy" id="1870819"/>
    <lineage>
        <taxon>Bacteria</taxon>
        <taxon>Bacillati</taxon>
        <taxon>Bacillota</taxon>
        <taxon>Bacilli</taxon>
        <taxon>Bacillales</taxon>
        <taxon>Paenibacillaceae</taxon>
        <taxon>Paenibacillus</taxon>
    </lineage>
</organism>
<dbReference type="InterPro" id="IPR051465">
    <property type="entry name" value="Cell_Envelope_Struct_Comp"/>
</dbReference>